<dbReference type="AlphaFoldDB" id="A0A8X6S4J6"/>
<keyword evidence="2" id="KW-1185">Reference proteome</keyword>
<organism evidence="1 2">
    <name type="scientific">Trichonephila clavipes</name>
    <name type="common">Golden silk orbweaver</name>
    <name type="synonym">Nephila clavipes</name>
    <dbReference type="NCBI Taxonomy" id="2585209"/>
    <lineage>
        <taxon>Eukaryota</taxon>
        <taxon>Metazoa</taxon>
        <taxon>Ecdysozoa</taxon>
        <taxon>Arthropoda</taxon>
        <taxon>Chelicerata</taxon>
        <taxon>Arachnida</taxon>
        <taxon>Araneae</taxon>
        <taxon>Araneomorphae</taxon>
        <taxon>Entelegynae</taxon>
        <taxon>Araneoidea</taxon>
        <taxon>Nephilidae</taxon>
        <taxon>Trichonephila</taxon>
    </lineage>
</organism>
<sequence>MVRENTGAPSEGATCAWMAADEAVGCTRAFLTMWRWKDQPDTTGSPIDRSLNKKNCPIHLPRYPNTPVPDAHNELGIHGVGTPVDVVAHLPAVHRRKFRLLSTFKGLKAELTLLSPDLNPGSAAWKAVRYHSATR</sequence>
<evidence type="ECO:0000313" key="1">
    <source>
        <dbReference type="EMBL" id="GFY07337.1"/>
    </source>
</evidence>
<reference evidence="1" key="1">
    <citation type="submission" date="2020-08" db="EMBL/GenBank/DDBJ databases">
        <title>Multicomponent nature underlies the extraordinary mechanical properties of spider dragline silk.</title>
        <authorList>
            <person name="Kono N."/>
            <person name="Nakamura H."/>
            <person name="Mori M."/>
            <person name="Yoshida Y."/>
            <person name="Ohtoshi R."/>
            <person name="Malay A.D."/>
            <person name="Moran D.A.P."/>
            <person name="Tomita M."/>
            <person name="Numata K."/>
            <person name="Arakawa K."/>
        </authorList>
    </citation>
    <scope>NUCLEOTIDE SEQUENCE</scope>
</reference>
<dbReference type="EMBL" id="BMAU01021272">
    <property type="protein sequence ID" value="GFY07337.1"/>
    <property type="molecule type" value="Genomic_DNA"/>
</dbReference>
<name>A0A8X6S4J6_TRICX</name>
<proteinExistence type="predicted"/>
<accession>A0A8X6S4J6</accession>
<protein>
    <submittedName>
        <fullName evidence="1">Uncharacterized protein</fullName>
    </submittedName>
</protein>
<comment type="caution">
    <text evidence="1">The sequence shown here is derived from an EMBL/GenBank/DDBJ whole genome shotgun (WGS) entry which is preliminary data.</text>
</comment>
<evidence type="ECO:0000313" key="2">
    <source>
        <dbReference type="Proteomes" id="UP000887159"/>
    </source>
</evidence>
<gene>
    <name evidence="1" type="ORF">TNCV_5085231</name>
</gene>
<dbReference type="Proteomes" id="UP000887159">
    <property type="component" value="Unassembled WGS sequence"/>
</dbReference>